<organism evidence="9 10">
    <name type="scientific">Pseudofulvimonas gallinarii</name>
    <dbReference type="NCBI Taxonomy" id="634155"/>
    <lineage>
        <taxon>Bacteria</taxon>
        <taxon>Pseudomonadati</taxon>
        <taxon>Pseudomonadota</taxon>
        <taxon>Gammaproteobacteria</taxon>
        <taxon>Lysobacterales</taxon>
        <taxon>Rhodanobacteraceae</taxon>
        <taxon>Pseudofulvimonas</taxon>
    </lineage>
</organism>
<keyword evidence="4 5" id="KW-0963">Cytoplasm</keyword>
<dbReference type="Pfam" id="PF21982">
    <property type="entry name" value="RecX_HTH1"/>
    <property type="match status" value="1"/>
</dbReference>
<proteinExistence type="inferred from homology"/>
<evidence type="ECO:0000259" key="7">
    <source>
        <dbReference type="Pfam" id="PF21981"/>
    </source>
</evidence>
<name>A0A4R3LGJ1_9GAMM</name>
<evidence type="ECO:0000259" key="6">
    <source>
        <dbReference type="Pfam" id="PF02631"/>
    </source>
</evidence>
<dbReference type="InterPro" id="IPR036388">
    <property type="entry name" value="WH-like_DNA-bd_sf"/>
</dbReference>
<sequence length="161" mass="18327">MKDRKSVTRDAQTRALGLLARREHSRRELRRKLVRSGHEEDEVQATLTRLDGSGLQSDQRFAEILVRSRIAQGHGPVRIAAELRLHGLDEALVDKAFAAAEPDWEALALELYRRRFRTPAEDQPERIRRARFLVTRGFTPAMARTCLDLDPSESDDAGDLD</sequence>
<feature type="domain" description="RecX second three-helical" evidence="6">
    <location>
        <begin position="57"/>
        <end position="96"/>
    </location>
</feature>
<dbReference type="Proteomes" id="UP000294599">
    <property type="component" value="Unassembled WGS sequence"/>
</dbReference>
<dbReference type="PANTHER" id="PTHR33602">
    <property type="entry name" value="REGULATORY PROTEIN RECX FAMILY PROTEIN"/>
    <property type="match status" value="1"/>
</dbReference>
<evidence type="ECO:0000256" key="3">
    <source>
        <dbReference type="ARBA" id="ARBA00018111"/>
    </source>
</evidence>
<evidence type="ECO:0000313" key="9">
    <source>
        <dbReference type="EMBL" id="TCS98565.1"/>
    </source>
</evidence>
<dbReference type="PANTHER" id="PTHR33602:SF1">
    <property type="entry name" value="REGULATORY PROTEIN RECX FAMILY PROTEIN"/>
    <property type="match status" value="1"/>
</dbReference>
<dbReference type="InterPro" id="IPR053926">
    <property type="entry name" value="RecX_HTH_1st"/>
</dbReference>
<dbReference type="HAMAP" id="MF_01114">
    <property type="entry name" value="RecX"/>
    <property type="match status" value="1"/>
</dbReference>
<evidence type="ECO:0000256" key="1">
    <source>
        <dbReference type="ARBA" id="ARBA00004496"/>
    </source>
</evidence>
<comment type="subcellular location">
    <subcellularLocation>
        <location evidence="1 5">Cytoplasm</location>
    </subcellularLocation>
</comment>
<dbReference type="GO" id="GO:0005737">
    <property type="term" value="C:cytoplasm"/>
    <property type="evidence" value="ECO:0007669"/>
    <property type="project" value="UniProtKB-SubCell"/>
</dbReference>
<reference evidence="9 10" key="1">
    <citation type="submission" date="2019-03" db="EMBL/GenBank/DDBJ databases">
        <title>Genomic Encyclopedia of Type Strains, Phase IV (KMG-IV): sequencing the most valuable type-strain genomes for metagenomic binning, comparative biology and taxonomic classification.</title>
        <authorList>
            <person name="Goeker M."/>
        </authorList>
    </citation>
    <scope>NUCLEOTIDE SEQUENCE [LARGE SCALE GENOMIC DNA]</scope>
    <source>
        <strain evidence="9 10">DSM 21944</strain>
    </source>
</reference>
<comment type="function">
    <text evidence="5">Modulates RecA activity.</text>
</comment>
<dbReference type="InterPro" id="IPR003783">
    <property type="entry name" value="Regulatory_RecX"/>
</dbReference>
<dbReference type="Pfam" id="PF21981">
    <property type="entry name" value="RecX_HTH3"/>
    <property type="match status" value="1"/>
</dbReference>
<dbReference type="RefSeq" id="WP_123521716.1">
    <property type="nucleotide sequence ID" value="NZ_JBHLWF010000077.1"/>
</dbReference>
<feature type="domain" description="RecX third three-helical" evidence="7">
    <location>
        <begin position="105"/>
        <end position="147"/>
    </location>
</feature>
<gene>
    <name evidence="5" type="primary">recX</name>
    <name evidence="9" type="ORF">EDC25_108150</name>
</gene>
<evidence type="ECO:0000256" key="2">
    <source>
        <dbReference type="ARBA" id="ARBA00009695"/>
    </source>
</evidence>
<evidence type="ECO:0000256" key="5">
    <source>
        <dbReference type="HAMAP-Rule" id="MF_01114"/>
    </source>
</evidence>
<comment type="similarity">
    <text evidence="2 5">Belongs to the RecX family.</text>
</comment>
<dbReference type="InterPro" id="IPR053925">
    <property type="entry name" value="RecX_HTH_3rd"/>
</dbReference>
<feature type="domain" description="RecX first three-helical" evidence="8">
    <location>
        <begin position="13"/>
        <end position="50"/>
    </location>
</feature>
<dbReference type="EMBL" id="SMAF01000008">
    <property type="protein sequence ID" value="TCS98565.1"/>
    <property type="molecule type" value="Genomic_DNA"/>
</dbReference>
<evidence type="ECO:0000313" key="10">
    <source>
        <dbReference type="Proteomes" id="UP000294599"/>
    </source>
</evidence>
<dbReference type="GO" id="GO:0006282">
    <property type="term" value="P:regulation of DNA repair"/>
    <property type="evidence" value="ECO:0007669"/>
    <property type="project" value="UniProtKB-UniRule"/>
</dbReference>
<accession>A0A4R3LGJ1</accession>
<dbReference type="OrthoDB" id="7066780at2"/>
<keyword evidence="10" id="KW-1185">Reference proteome</keyword>
<evidence type="ECO:0000259" key="8">
    <source>
        <dbReference type="Pfam" id="PF21982"/>
    </source>
</evidence>
<evidence type="ECO:0000256" key="4">
    <source>
        <dbReference type="ARBA" id="ARBA00022490"/>
    </source>
</evidence>
<dbReference type="AlphaFoldDB" id="A0A4R3LGJ1"/>
<protein>
    <recommendedName>
        <fullName evidence="3 5">Regulatory protein RecX</fullName>
    </recommendedName>
</protein>
<comment type="caution">
    <text evidence="9">The sequence shown here is derived from an EMBL/GenBank/DDBJ whole genome shotgun (WGS) entry which is preliminary data.</text>
</comment>
<dbReference type="InterPro" id="IPR053924">
    <property type="entry name" value="RecX_HTH_2nd"/>
</dbReference>
<dbReference type="Pfam" id="PF02631">
    <property type="entry name" value="RecX_HTH2"/>
    <property type="match status" value="1"/>
</dbReference>
<dbReference type="Gene3D" id="1.10.10.10">
    <property type="entry name" value="Winged helix-like DNA-binding domain superfamily/Winged helix DNA-binding domain"/>
    <property type="match status" value="3"/>
</dbReference>